<sequence>MHTKLRQCECCDYFTLEGHDNELCSVCFWTQSTIRFAEFDEPSRLNFELTLRDGRCNFLRYGACASELASTMLNFANRLRYQQIARRTPMSLTIT</sequence>
<name>A0A7Z2VTT8_9BURK</name>
<evidence type="ECO:0000259" key="1">
    <source>
        <dbReference type="Pfam" id="PF14206"/>
    </source>
</evidence>
<evidence type="ECO:0000313" key="2">
    <source>
        <dbReference type="EMBL" id="QJD98982.1"/>
    </source>
</evidence>
<evidence type="ECO:0000313" key="3">
    <source>
        <dbReference type="Proteomes" id="UP000502415"/>
    </source>
</evidence>
<dbReference type="InterPro" id="IPR025983">
    <property type="entry name" value="Cys_rich_CPCC"/>
</dbReference>
<proteinExistence type="predicted"/>
<dbReference type="EMBL" id="CP051685">
    <property type="protein sequence ID" value="QJD98982.1"/>
    <property type="molecule type" value="Genomic_DNA"/>
</dbReference>
<accession>A0A7Z2VTT8</accession>
<dbReference type="KEGG" id="mfy:HH212_02140"/>
<dbReference type="RefSeq" id="WP_169433879.1">
    <property type="nucleotide sequence ID" value="NZ_CP051685.1"/>
</dbReference>
<reference evidence="2 3" key="1">
    <citation type="submission" date="2020-04" db="EMBL/GenBank/DDBJ databases">
        <title>Genome sequencing of novel species.</title>
        <authorList>
            <person name="Heo J."/>
            <person name="Kim S.-J."/>
            <person name="Kim J.-S."/>
            <person name="Hong S.-B."/>
            <person name="Kwon S.-W."/>
        </authorList>
    </citation>
    <scope>NUCLEOTIDE SEQUENCE [LARGE SCALE GENOMIC DNA]</scope>
    <source>
        <strain evidence="2 3">GN2-R2</strain>
    </source>
</reference>
<dbReference type="Pfam" id="PF14206">
    <property type="entry name" value="Cys_rich_CPCC"/>
    <property type="match status" value="1"/>
</dbReference>
<organism evidence="2 3">
    <name type="scientific">Massilia forsythiae</name>
    <dbReference type="NCBI Taxonomy" id="2728020"/>
    <lineage>
        <taxon>Bacteria</taxon>
        <taxon>Pseudomonadati</taxon>
        <taxon>Pseudomonadota</taxon>
        <taxon>Betaproteobacteria</taxon>
        <taxon>Burkholderiales</taxon>
        <taxon>Oxalobacteraceae</taxon>
        <taxon>Telluria group</taxon>
        <taxon>Massilia</taxon>
    </lineage>
</organism>
<keyword evidence="3" id="KW-1185">Reference proteome</keyword>
<gene>
    <name evidence="2" type="ORF">HH212_02140</name>
</gene>
<protein>
    <recommendedName>
        <fullName evidence="1">Cysteine-rich CPCC domain-containing protein</fullName>
    </recommendedName>
</protein>
<dbReference type="Proteomes" id="UP000502415">
    <property type="component" value="Chromosome"/>
</dbReference>
<dbReference type="AlphaFoldDB" id="A0A7Z2VTT8"/>
<feature type="domain" description="Cysteine-rich CPCC" evidence="1">
    <location>
        <begin position="7"/>
        <end position="72"/>
    </location>
</feature>